<evidence type="ECO:0000256" key="4">
    <source>
        <dbReference type="ARBA" id="ARBA00023157"/>
    </source>
</evidence>
<dbReference type="PANTHER" id="PTHR22977">
    <property type="entry name" value="COX ASSEMBLY MITOCHONDRIAL PROTEIN"/>
    <property type="match status" value="1"/>
</dbReference>
<dbReference type="PANTHER" id="PTHR22977:SF1">
    <property type="entry name" value="COX ASSEMBLY MITOCHONDRIAL PROTEIN 2 HOMOLOG"/>
    <property type="match status" value="1"/>
</dbReference>
<dbReference type="InterPro" id="IPR013892">
    <property type="entry name" value="Cyt_c_biogenesis_Cmc1-like"/>
</dbReference>
<comment type="subcellular location">
    <subcellularLocation>
        <location evidence="1 5">Mitochondrion</location>
    </subcellularLocation>
</comment>
<keyword evidence="3 5" id="KW-0496">Mitochondrion</keyword>
<gene>
    <name evidence="7" type="ORF">ABEB36_011060</name>
</gene>
<evidence type="ECO:0000313" key="8">
    <source>
        <dbReference type="Proteomes" id="UP001566132"/>
    </source>
</evidence>
<name>A0ABD1EEP7_HYPHA</name>
<evidence type="ECO:0000256" key="1">
    <source>
        <dbReference type="ARBA" id="ARBA00004173"/>
    </source>
</evidence>
<evidence type="ECO:0000256" key="5">
    <source>
        <dbReference type="RuleBase" id="RU364104"/>
    </source>
</evidence>
<accession>A0ABD1EEP7</accession>
<evidence type="ECO:0000313" key="7">
    <source>
        <dbReference type="EMBL" id="KAL1492886.1"/>
    </source>
</evidence>
<protein>
    <recommendedName>
        <fullName evidence="5">COX assembly mitochondrial protein</fullName>
    </recommendedName>
</protein>
<evidence type="ECO:0000256" key="2">
    <source>
        <dbReference type="ARBA" id="ARBA00007347"/>
    </source>
</evidence>
<dbReference type="GO" id="GO:0005739">
    <property type="term" value="C:mitochondrion"/>
    <property type="evidence" value="ECO:0007669"/>
    <property type="project" value="UniProtKB-SubCell"/>
</dbReference>
<dbReference type="EMBL" id="JBDJPC010000008">
    <property type="protein sequence ID" value="KAL1492886.1"/>
    <property type="molecule type" value="Genomic_DNA"/>
</dbReference>
<proteinExistence type="inferred from homology"/>
<evidence type="ECO:0000256" key="6">
    <source>
        <dbReference type="SAM" id="MobiDB-lite"/>
    </source>
</evidence>
<evidence type="ECO:0000256" key="3">
    <source>
        <dbReference type="ARBA" id="ARBA00023128"/>
    </source>
</evidence>
<organism evidence="7 8">
    <name type="scientific">Hypothenemus hampei</name>
    <name type="common">Coffee berry borer</name>
    <dbReference type="NCBI Taxonomy" id="57062"/>
    <lineage>
        <taxon>Eukaryota</taxon>
        <taxon>Metazoa</taxon>
        <taxon>Ecdysozoa</taxon>
        <taxon>Arthropoda</taxon>
        <taxon>Hexapoda</taxon>
        <taxon>Insecta</taxon>
        <taxon>Pterygota</taxon>
        <taxon>Neoptera</taxon>
        <taxon>Endopterygota</taxon>
        <taxon>Coleoptera</taxon>
        <taxon>Polyphaga</taxon>
        <taxon>Cucujiformia</taxon>
        <taxon>Curculionidae</taxon>
        <taxon>Scolytinae</taxon>
        <taxon>Hypothenemus</taxon>
    </lineage>
</organism>
<keyword evidence="8" id="KW-1185">Reference proteome</keyword>
<comment type="caution">
    <text evidence="7">The sequence shown here is derived from an EMBL/GenBank/DDBJ whole genome shotgun (WGS) entry which is preliminary data.</text>
</comment>
<reference evidence="7 8" key="1">
    <citation type="submission" date="2024-05" db="EMBL/GenBank/DDBJ databases">
        <title>Genetic variation in Jamaican populations of the coffee berry borer (Hypothenemus hampei).</title>
        <authorList>
            <person name="Errbii M."/>
            <person name="Myrie A."/>
        </authorList>
    </citation>
    <scope>NUCLEOTIDE SEQUENCE [LARGE SCALE GENOMIC DNA]</scope>
    <source>
        <strain evidence="7">JA-Hopewell-2020-01-JO</strain>
        <tissue evidence="7">Whole body</tissue>
    </source>
</reference>
<feature type="region of interest" description="Disordered" evidence="6">
    <location>
        <begin position="58"/>
        <end position="84"/>
    </location>
</feature>
<sequence>MHTDLSPHLHTDKCNDLIRLFRECRIDHPLTKFVGKCDHEYIQMTRCLKQERINKRQRSIEMSKVHKKELHQRLRERAKLEKNS</sequence>
<dbReference type="Pfam" id="PF08583">
    <property type="entry name" value="Cmc1"/>
    <property type="match status" value="1"/>
</dbReference>
<dbReference type="AlphaFoldDB" id="A0ABD1EEP7"/>
<dbReference type="Proteomes" id="UP001566132">
    <property type="component" value="Unassembled WGS sequence"/>
</dbReference>
<feature type="compositionally biased region" description="Basic and acidic residues" evidence="6">
    <location>
        <begin position="71"/>
        <end position="84"/>
    </location>
</feature>
<comment type="similarity">
    <text evidence="2 5">Belongs to the CMC family.</text>
</comment>
<keyword evidence="4" id="KW-1015">Disulfide bond</keyword>